<dbReference type="Gene3D" id="3.10.450.100">
    <property type="entry name" value="NTF2-like, domain 1"/>
    <property type="match status" value="1"/>
</dbReference>
<dbReference type="OrthoDB" id="2720594at2"/>
<evidence type="ECO:0000313" key="3">
    <source>
        <dbReference type="Proteomes" id="UP000262939"/>
    </source>
</evidence>
<dbReference type="InterPro" id="IPR032710">
    <property type="entry name" value="NTF2-like_dom_sf"/>
</dbReference>
<keyword evidence="1" id="KW-1133">Transmembrane helix</keyword>
<gene>
    <name evidence="2" type="ORF">D0466_08090</name>
</gene>
<dbReference type="RefSeq" id="WP_117321988.1">
    <property type="nucleotide sequence ID" value="NZ_QVTD01000003.1"/>
</dbReference>
<dbReference type="AlphaFoldDB" id="A0A372LHN7"/>
<organism evidence="2 3">
    <name type="scientific">Peribacillus glennii</name>
    <dbReference type="NCBI Taxonomy" id="2303991"/>
    <lineage>
        <taxon>Bacteria</taxon>
        <taxon>Bacillati</taxon>
        <taxon>Bacillota</taxon>
        <taxon>Bacilli</taxon>
        <taxon>Bacillales</taxon>
        <taxon>Bacillaceae</taxon>
        <taxon>Peribacillus</taxon>
    </lineage>
</organism>
<proteinExistence type="predicted"/>
<dbReference type="SUPFAM" id="SSF54427">
    <property type="entry name" value="NTF2-like"/>
    <property type="match status" value="1"/>
</dbReference>
<name>A0A372LHN7_9BACI</name>
<keyword evidence="1" id="KW-0472">Membrane</keyword>
<evidence type="ECO:0000313" key="2">
    <source>
        <dbReference type="EMBL" id="RFU65817.1"/>
    </source>
</evidence>
<evidence type="ECO:0000256" key="1">
    <source>
        <dbReference type="SAM" id="Phobius"/>
    </source>
</evidence>
<keyword evidence="3" id="KW-1185">Reference proteome</keyword>
<sequence>MKVKRRHKQLLLFLVISIAIILFIRVFLLFENGPEDVVEEFYGYEAEGEFGQLWDLFHSGMKEKFPNKADYIQNRAHVFMQHMEVETFGFEIGDSQKHKTWKVKDGSETLKNVYEVSVTQTFNSRFGKFSIQQSCFVAKEKGEWKILWDYNY</sequence>
<accession>A0A372LHN7</accession>
<keyword evidence="1" id="KW-0812">Transmembrane</keyword>
<protein>
    <submittedName>
        <fullName evidence="2">Uncharacterized protein</fullName>
    </submittedName>
</protein>
<reference evidence="2 3" key="1">
    <citation type="submission" date="2018-08" db="EMBL/GenBank/DDBJ databases">
        <title>Bacillus chawlae sp. nov., Bacillus glennii sp. nov., and Bacillus saganii sp. nov. Isolated from the Vehicle Assembly Building at Kennedy Space Center where the Viking Spacecraft were Assembled.</title>
        <authorList>
            <person name="Seuylemezian A."/>
            <person name="Vaishampayan P."/>
        </authorList>
    </citation>
    <scope>NUCLEOTIDE SEQUENCE [LARGE SCALE GENOMIC DNA]</scope>
    <source>
        <strain evidence="2 3">V44-8</strain>
    </source>
</reference>
<comment type="caution">
    <text evidence="2">The sequence shown here is derived from an EMBL/GenBank/DDBJ whole genome shotgun (WGS) entry which is preliminary data.</text>
</comment>
<dbReference type="Proteomes" id="UP000262939">
    <property type="component" value="Unassembled WGS sequence"/>
</dbReference>
<feature type="transmembrane region" description="Helical" evidence="1">
    <location>
        <begin position="12"/>
        <end position="30"/>
    </location>
</feature>
<dbReference type="EMBL" id="QVTD01000003">
    <property type="protein sequence ID" value="RFU65817.1"/>
    <property type="molecule type" value="Genomic_DNA"/>
</dbReference>